<dbReference type="PROSITE" id="PS51918">
    <property type="entry name" value="RADICAL_SAM"/>
    <property type="match status" value="1"/>
</dbReference>
<dbReference type="SFLD" id="SFLDG01386">
    <property type="entry name" value="main_SPASM_domain-containing"/>
    <property type="match status" value="1"/>
</dbReference>
<dbReference type="OrthoDB" id="30736at2157"/>
<dbReference type="NCBIfam" id="TIGR04053">
    <property type="entry name" value="TIGR04053 family radical SAM/SPASM domain-containing protein"/>
    <property type="match status" value="1"/>
</dbReference>
<dbReference type="Proteomes" id="UP000423396">
    <property type="component" value="Chromosome"/>
</dbReference>
<keyword evidence="6" id="KW-0411">Iron-sulfur</keyword>
<dbReference type="SFLD" id="SFLDG01067">
    <property type="entry name" value="SPASM/twitch_domain_containing"/>
    <property type="match status" value="1"/>
</dbReference>
<dbReference type="GO" id="GO:0003824">
    <property type="term" value="F:catalytic activity"/>
    <property type="evidence" value="ECO:0007669"/>
    <property type="project" value="InterPro"/>
</dbReference>
<dbReference type="PIRSF" id="PIRSF037420">
    <property type="entry name" value="PQQ_syn_pqqE"/>
    <property type="match status" value="1"/>
</dbReference>
<evidence type="ECO:0000259" key="7">
    <source>
        <dbReference type="PROSITE" id="PS51918"/>
    </source>
</evidence>
<dbReference type="InterPro" id="IPR058240">
    <property type="entry name" value="rSAM_sf"/>
</dbReference>
<sequence>MPFEKSPHLIFWEVTKACPLACKHCRANSISSPLPDELSTEEGKKLLEEIAEFGKVVIVFTGGDPLLRKDIFELLTYAKSLGLVTSIAPAPSQLLSSETIEKLRGLVSYMSISLDGAQPRTHDWLRGLGSYKYAIKGIETALRYGINIQVNTLVWKRNYEELPEIVKLLKDLKVKVWEVFFLIPVGRGTAELDIPRERYREVIEFLVEVTRYDLIVRTVEAPFFRRAKLEYSEDIETTNPLIIKLRKMLGEPMKGVDKSVIPTRDGSGVLFISYNGDIYPSGFLPIRLGNVRTDNIVKIYRESELLNMIKTGKLKGKCGTCNYNEICGGSRARAYAVYNDPLAEDPACYY</sequence>
<evidence type="ECO:0000256" key="4">
    <source>
        <dbReference type="ARBA" id="ARBA00022723"/>
    </source>
</evidence>
<dbReference type="Pfam" id="PF13186">
    <property type="entry name" value="SPASM"/>
    <property type="match status" value="1"/>
</dbReference>
<dbReference type="PANTHER" id="PTHR11228">
    <property type="entry name" value="RADICAL SAM DOMAIN PROTEIN"/>
    <property type="match status" value="1"/>
</dbReference>
<accession>A0A650CLY1</accession>
<evidence type="ECO:0000313" key="8">
    <source>
        <dbReference type="EMBL" id="QGR18768.1"/>
    </source>
</evidence>
<dbReference type="SUPFAM" id="SSF102114">
    <property type="entry name" value="Radical SAM enzymes"/>
    <property type="match status" value="1"/>
</dbReference>
<keyword evidence="5" id="KW-0408">Iron</keyword>
<dbReference type="InterPro" id="IPR017200">
    <property type="entry name" value="PqqE-like"/>
</dbReference>
<gene>
    <name evidence="8" type="ORF">D1868_01315</name>
</gene>
<dbReference type="InterPro" id="IPR006638">
    <property type="entry name" value="Elp3/MiaA/NifB-like_rSAM"/>
</dbReference>
<dbReference type="KEGG" id="sazo:D1868_01315"/>
<dbReference type="InterPro" id="IPR050377">
    <property type="entry name" value="Radical_SAM_PqqE_MftC-like"/>
</dbReference>
<dbReference type="InterPro" id="IPR007197">
    <property type="entry name" value="rSAM"/>
</dbReference>
<organism evidence="8 9">
    <name type="scientific">Stygiolobus azoricus</name>
    <dbReference type="NCBI Taxonomy" id="41675"/>
    <lineage>
        <taxon>Archaea</taxon>
        <taxon>Thermoproteota</taxon>
        <taxon>Thermoprotei</taxon>
        <taxon>Sulfolobales</taxon>
        <taxon>Sulfolobaceae</taxon>
        <taxon>Stygiolobus</taxon>
    </lineage>
</organism>
<evidence type="ECO:0000256" key="2">
    <source>
        <dbReference type="ARBA" id="ARBA00022485"/>
    </source>
</evidence>
<reference evidence="8 9" key="1">
    <citation type="submission" date="2019-10" db="EMBL/GenBank/DDBJ databases">
        <title>Genome Sequences from Six Type Strain Members of the Archaeal Family Sulfolobaceae: Acidianus ambivalens, Acidianus infernus, Metallosphaera prunae, Stygiolobus azoricus, Sulfolobus metallicus, and Sulfurisphaera ohwakuensis.</title>
        <authorList>
            <person name="Counts J.A."/>
            <person name="Kelly R.M."/>
        </authorList>
    </citation>
    <scope>NUCLEOTIDE SEQUENCE [LARGE SCALE GENOMIC DNA]</scope>
    <source>
        <strain evidence="8 9">FC6</strain>
    </source>
</reference>
<dbReference type="CDD" id="cd21123">
    <property type="entry name" value="SPASM_MftC-like"/>
    <property type="match status" value="1"/>
</dbReference>
<dbReference type="GO" id="GO:0046872">
    <property type="term" value="F:metal ion binding"/>
    <property type="evidence" value="ECO:0007669"/>
    <property type="project" value="UniProtKB-KW"/>
</dbReference>
<keyword evidence="2" id="KW-0004">4Fe-4S</keyword>
<dbReference type="InterPro" id="IPR013785">
    <property type="entry name" value="Aldolase_TIM"/>
</dbReference>
<dbReference type="CDD" id="cd01335">
    <property type="entry name" value="Radical_SAM"/>
    <property type="match status" value="1"/>
</dbReference>
<evidence type="ECO:0000313" key="9">
    <source>
        <dbReference type="Proteomes" id="UP000423396"/>
    </source>
</evidence>
<protein>
    <submittedName>
        <fullName evidence="8">TIGR04053 family radical SAM/SPASM domain-containing protein</fullName>
    </submittedName>
</protein>
<evidence type="ECO:0000256" key="1">
    <source>
        <dbReference type="ARBA" id="ARBA00001966"/>
    </source>
</evidence>
<dbReference type="Gene3D" id="3.20.20.70">
    <property type="entry name" value="Aldolase class I"/>
    <property type="match status" value="1"/>
</dbReference>
<dbReference type="RefSeq" id="WP_156004989.1">
    <property type="nucleotide sequence ID" value="NZ_CP045483.1"/>
</dbReference>
<dbReference type="GeneID" id="42797673"/>
<dbReference type="AlphaFoldDB" id="A0A650CLY1"/>
<dbReference type="SFLD" id="SFLDS00029">
    <property type="entry name" value="Radical_SAM"/>
    <property type="match status" value="1"/>
</dbReference>
<feature type="domain" description="Radical SAM core" evidence="7">
    <location>
        <begin position="4"/>
        <end position="225"/>
    </location>
</feature>
<dbReference type="NCBIfam" id="TIGR04085">
    <property type="entry name" value="rSAM_more_4Fe4S"/>
    <property type="match status" value="1"/>
</dbReference>
<keyword evidence="4" id="KW-0479">Metal-binding</keyword>
<dbReference type="EMBL" id="CP045483">
    <property type="protein sequence ID" value="QGR18768.1"/>
    <property type="molecule type" value="Genomic_DNA"/>
</dbReference>
<keyword evidence="9" id="KW-1185">Reference proteome</keyword>
<keyword evidence="3" id="KW-0949">S-adenosyl-L-methionine</keyword>
<name>A0A650CLY1_9CREN</name>
<dbReference type="PANTHER" id="PTHR11228:SF34">
    <property type="entry name" value="TUNGSTEN-CONTAINING ALDEHYDE FERREDOXIN OXIDOREDUCTASE COFACTOR MODIFYING PROTEIN"/>
    <property type="match status" value="1"/>
</dbReference>
<dbReference type="InterPro" id="IPR023885">
    <property type="entry name" value="4Fe4S-binding_SPASM_dom"/>
</dbReference>
<dbReference type="SMART" id="SM00729">
    <property type="entry name" value="Elp3"/>
    <property type="match status" value="1"/>
</dbReference>
<proteinExistence type="predicted"/>
<evidence type="ECO:0000256" key="5">
    <source>
        <dbReference type="ARBA" id="ARBA00023004"/>
    </source>
</evidence>
<evidence type="ECO:0000256" key="3">
    <source>
        <dbReference type="ARBA" id="ARBA00022691"/>
    </source>
</evidence>
<dbReference type="GO" id="GO:0051539">
    <property type="term" value="F:4 iron, 4 sulfur cluster binding"/>
    <property type="evidence" value="ECO:0007669"/>
    <property type="project" value="UniProtKB-KW"/>
</dbReference>
<comment type="cofactor">
    <cofactor evidence="1">
        <name>[4Fe-4S] cluster</name>
        <dbReference type="ChEBI" id="CHEBI:49883"/>
    </cofactor>
</comment>
<evidence type="ECO:0000256" key="6">
    <source>
        <dbReference type="ARBA" id="ARBA00023014"/>
    </source>
</evidence>
<dbReference type="Pfam" id="PF04055">
    <property type="entry name" value="Radical_SAM"/>
    <property type="match status" value="1"/>
</dbReference>